<protein>
    <submittedName>
        <fullName evidence="2">Uncharacterized protein</fullName>
    </submittedName>
</protein>
<dbReference type="RefSeq" id="WP_122907887.1">
    <property type="nucleotide sequence ID" value="NZ_CBCSBE010000044.1"/>
</dbReference>
<gene>
    <name evidence="2" type="ORF">EDM52_04710</name>
</gene>
<organism evidence="2 3">
    <name type="scientific">Brevibacillus invocatus</name>
    <dbReference type="NCBI Taxonomy" id="173959"/>
    <lineage>
        <taxon>Bacteria</taxon>
        <taxon>Bacillati</taxon>
        <taxon>Bacillota</taxon>
        <taxon>Bacilli</taxon>
        <taxon>Bacillales</taxon>
        <taxon>Paenibacillaceae</taxon>
        <taxon>Brevibacillus</taxon>
    </lineage>
</organism>
<name>A0A3M8CK94_9BACL</name>
<evidence type="ECO:0000313" key="2">
    <source>
        <dbReference type="EMBL" id="RNB75727.1"/>
    </source>
</evidence>
<sequence>MGAGKKILNGMNKFYSFMTSLGIIVLAVWFIASWMGVDVQGKIEEAVEPGKKYVEAIKASSLQQYSTEPLGEVLEYLHSEPKWTFSESNGKKFVEFTGLYYSEMENYELQLKFELLDNGTFEVSYVAVDGFLLGNMEAVVFLRKTFNDYETIRQATNQINNS</sequence>
<feature type="transmembrane region" description="Helical" evidence="1">
    <location>
        <begin position="14"/>
        <end position="35"/>
    </location>
</feature>
<comment type="caution">
    <text evidence="2">The sequence shown here is derived from an EMBL/GenBank/DDBJ whole genome shotgun (WGS) entry which is preliminary data.</text>
</comment>
<reference evidence="2 3" key="1">
    <citation type="submission" date="2018-10" db="EMBL/GenBank/DDBJ databases">
        <title>Phylogenomics of Brevibacillus.</title>
        <authorList>
            <person name="Dunlap C."/>
        </authorList>
    </citation>
    <scope>NUCLEOTIDE SEQUENCE [LARGE SCALE GENOMIC DNA]</scope>
    <source>
        <strain evidence="2 3">JCM 12215</strain>
    </source>
</reference>
<keyword evidence="3" id="KW-1185">Reference proteome</keyword>
<accession>A0A3M8CK94</accession>
<dbReference type="AlphaFoldDB" id="A0A3M8CK94"/>
<dbReference type="EMBL" id="RHHR01000009">
    <property type="protein sequence ID" value="RNB75727.1"/>
    <property type="molecule type" value="Genomic_DNA"/>
</dbReference>
<keyword evidence="1" id="KW-0812">Transmembrane</keyword>
<dbReference type="Proteomes" id="UP000282028">
    <property type="component" value="Unassembled WGS sequence"/>
</dbReference>
<keyword evidence="1" id="KW-1133">Transmembrane helix</keyword>
<keyword evidence="1" id="KW-0472">Membrane</keyword>
<proteinExistence type="predicted"/>
<evidence type="ECO:0000313" key="3">
    <source>
        <dbReference type="Proteomes" id="UP000282028"/>
    </source>
</evidence>
<evidence type="ECO:0000256" key="1">
    <source>
        <dbReference type="SAM" id="Phobius"/>
    </source>
</evidence>
<dbReference type="OrthoDB" id="2466353at2"/>